<dbReference type="InterPro" id="IPR036259">
    <property type="entry name" value="MFS_trans_sf"/>
</dbReference>
<dbReference type="PANTHER" id="PTHR43791:SF39">
    <property type="entry name" value="TRANSPORTER LIZ1_SEO1, PUTATIVE (AFU_ORTHOLOGUE AFUA_3G00980)-RELATED"/>
    <property type="match status" value="1"/>
</dbReference>
<keyword evidence="3 7" id="KW-0812">Transmembrane</keyword>
<keyword evidence="10" id="KW-1185">Reference proteome</keyword>
<feature type="transmembrane region" description="Helical" evidence="7">
    <location>
        <begin position="433"/>
        <end position="453"/>
    </location>
</feature>
<comment type="caution">
    <text evidence="9">The sequence shown here is derived from an EMBL/GenBank/DDBJ whole genome shotgun (WGS) entry which is preliminary data.</text>
</comment>
<feature type="region of interest" description="Disordered" evidence="6">
    <location>
        <begin position="464"/>
        <end position="500"/>
    </location>
</feature>
<feature type="domain" description="Major facilitator superfamily (MFS) profile" evidence="8">
    <location>
        <begin position="42"/>
        <end position="458"/>
    </location>
</feature>
<dbReference type="Pfam" id="PF07690">
    <property type="entry name" value="MFS_1"/>
    <property type="match status" value="1"/>
</dbReference>
<dbReference type="Gene3D" id="1.20.1250.20">
    <property type="entry name" value="MFS general substrate transporter like domains"/>
    <property type="match status" value="2"/>
</dbReference>
<accession>A0ABR3FVN8</accession>
<feature type="transmembrane region" description="Helical" evidence="7">
    <location>
        <begin position="134"/>
        <end position="153"/>
    </location>
</feature>
<dbReference type="InterPro" id="IPR020846">
    <property type="entry name" value="MFS_dom"/>
</dbReference>
<dbReference type="EMBL" id="JBAHYK010000064">
    <property type="protein sequence ID" value="KAL0579293.1"/>
    <property type="molecule type" value="Genomic_DNA"/>
</dbReference>
<evidence type="ECO:0000256" key="4">
    <source>
        <dbReference type="ARBA" id="ARBA00022989"/>
    </source>
</evidence>
<name>A0ABR3FVN8_9AGAR</name>
<feature type="transmembrane region" description="Helical" evidence="7">
    <location>
        <begin position="108"/>
        <end position="127"/>
    </location>
</feature>
<keyword evidence="4 7" id="KW-1133">Transmembrane helix</keyword>
<reference evidence="9 10" key="1">
    <citation type="submission" date="2024-02" db="EMBL/GenBank/DDBJ databases">
        <title>A draft genome for the cacao thread blight pathogen Marasmius crinis-equi.</title>
        <authorList>
            <person name="Cohen S.P."/>
            <person name="Baruah I.K."/>
            <person name="Amoako-Attah I."/>
            <person name="Bukari Y."/>
            <person name="Meinhardt L.W."/>
            <person name="Bailey B.A."/>
        </authorList>
    </citation>
    <scope>NUCLEOTIDE SEQUENCE [LARGE SCALE GENOMIC DNA]</scope>
    <source>
        <strain evidence="9 10">GH-76</strain>
    </source>
</reference>
<keyword evidence="2" id="KW-0813">Transport</keyword>
<evidence type="ECO:0000256" key="7">
    <source>
        <dbReference type="SAM" id="Phobius"/>
    </source>
</evidence>
<feature type="transmembrane region" description="Helical" evidence="7">
    <location>
        <begin position="307"/>
        <end position="329"/>
    </location>
</feature>
<dbReference type="Proteomes" id="UP001465976">
    <property type="component" value="Unassembled WGS sequence"/>
</dbReference>
<evidence type="ECO:0000256" key="2">
    <source>
        <dbReference type="ARBA" id="ARBA00022448"/>
    </source>
</evidence>
<sequence length="500" mass="56277">MTTDETTPRKRSIGSRISRIVWDRDDKSEEERKFVRRLDLGLMTIACLGYFIKYLDQSNINNAYVSGMKEDLNIQGDEYNLLLTMFNIGYVVGQYPGTLLMVKVSPSIWLPCCEIFWTILVMLCTVVKNVKGLYALRFFIGLAEASSYPGMLWGPGMVAASWVNELSFSSALRLLELCSGNGYLQAAVHTGLNGVHGFSGWQWLFIIDGVISFPIAIAGFFMIPDVPERVNPRSRWYLRDQDVDMAQQRVKRFNRAPTKGLEFWDLINAFKSWVPWTFVVPYTCYVVGLGSYLYMNLWLKSTGRYSTSAVNLIPTGGYGLQIVMALIYSWTSDAMGKRWPVIAFGAILPLIGNIILATWPSSDSAKFAGFYLNFTIVGCGALTLSWANELTSYNAEYRAITIGFLNTMSYVFNAWVPNLIFPASKAPNYPSGYKVTSAFFGVFFLGTLANAYLSKHHWPAADHAGRQDDLSQKTQDEEARLPHSETSSIEKRNTDRVARK</sequence>
<evidence type="ECO:0000256" key="6">
    <source>
        <dbReference type="SAM" id="MobiDB-lite"/>
    </source>
</evidence>
<protein>
    <recommendedName>
        <fullName evidence="8">Major facilitator superfamily (MFS) profile domain-containing protein</fullName>
    </recommendedName>
</protein>
<feature type="transmembrane region" description="Helical" evidence="7">
    <location>
        <begin position="341"/>
        <end position="361"/>
    </location>
</feature>
<feature type="transmembrane region" description="Helical" evidence="7">
    <location>
        <begin position="201"/>
        <end position="223"/>
    </location>
</feature>
<organism evidence="9 10">
    <name type="scientific">Marasmius crinis-equi</name>
    <dbReference type="NCBI Taxonomy" id="585013"/>
    <lineage>
        <taxon>Eukaryota</taxon>
        <taxon>Fungi</taxon>
        <taxon>Dikarya</taxon>
        <taxon>Basidiomycota</taxon>
        <taxon>Agaricomycotina</taxon>
        <taxon>Agaricomycetes</taxon>
        <taxon>Agaricomycetidae</taxon>
        <taxon>Agaricales</taxon>
        <taxon>Marasmiineae</taxon>
        <taxon>Marasmiaceae</taxon>
        <taxon>Marasmius</taxon>
    </lineage>
</organism>
<dbReference type="PROSITE" id="PS50850">
    <property type="entry name" value="MFS"/>
    <property type="match status" value="1"/>
</dbReference>
<gene>
    <name evidence="9" type="ORF">V5O48_002691</name>
</gene>
<evidence type="ECO:0000256" key="1">
    <source>
        <dbReference type="ARBA" id="ARBA00004141"/>
    </source>
</evidence>
<dbReference type="PANTHER" id="PTHR43791">
    <property type="entry name" value="PERMEASE-RELATED"/>
    <property type="match status" value="1"/>
</dbReference>
<dbReference type="SUPFAM" id="SSF103473">
    <property type="entry name" value="MFS general substrate transporter"/>
    <property type="match status" value="1"/>
</dbReference>
<feature type="transmembrane region" description="Helical" evidence="7">
    <location>
        <begin position="273"/>
        <end position="295"/>
    </location>
</feature>
<proteinExistence type="predicted"/>
<feature type="transmembrane region" description="Helical" evidence="7">
    <location>
        <begin position="399"/>
        <end position="421"/>
    </location>
</feature>
<evidence type="ECO:0000256" key="5">
    <source>
        <dbReference type="ARBA" id="ARBA00023136"/>
    </source>
</evidence>
<dbReference type="InterPro" id="IPR011701">
    <property type="entry name" value="MFS"/>
</dbReference>
<evidence type="ECO:0000256" key="3">
    <source>
        <dbReference type="ARBA" id="ARBA00022692"/>
    </source>
</evidence>
<feature type="transmembrane region" description="Helical" evidence="7">
    <location>
        <begin position="367"/>
        <end position="387"/>
    </location>
</feature>
<keyword evidence="5 7" id="KW-0472">Membrane</keyword>
<evidence type="ECO:0000259" key="8">
    <source>
        <dbReference type="PROSITE" id="PS50850"/>
    </source>
</evidence>
<evidence type="ECO:0000313" key="10">
    <source>
        <dbReference type="Proteomes" id="UP001465976"/>
    </source>
</evidence>
<evidence type="ECO:0000313" key="9">
    <source>
        <dbReference type="EMBL" id="KAL0579293.1"/>
    </source>
</evidence>
<comment type="subcellular location">
    <subcellularLocation>
        <location evidence="1">Membrane</location>
        <topology evidence="1">Multi-pass membrane protein</topology>
    </subcellularLocation>
</comment>